<dbReference type="Gene3D" id="3.40.1190.20">
    <property type="match status" value="1"/>
</dbReference>
<proteinExistence type="predicted"/>
<accession>A0A7C4FGM0</accession>
<comment type="caution">
    <text evidence="2">The sequence shown here is derived from an EMBL/GenBank/DDBJ whole genome shotgun (WGS) entry which is preliminary data.</text>
</comment>
<organism evidence="2">
    <name type="scientific">Ignisphaera aggregans</name>
    <dbReference type="NCBI Taxonomy" id="334771"/>
    <lineage>
        <taxon>Archaea</taxon>
        <taxon>Thermoproteota</taxon>
        <taxon>Thermoprotei</taxon>
        <taxon>Desulfurococcales</taxon>
        <taxon>Desulfurococcaceae</taxon>
        <taxon>Ignisphaera</taxon>
    </lineage>
</organism>
<dbReference type="InterPro" id="IPR011611">
    <property type="entry name" value="PfkB_dom"/>
</dbReference>
<evidence type="ECO:0000313" key="2">
    <source>
        <dbReference type="EMBL" id="HGI87050.1"/>
    </source>
</evidence>
<reference evidence="2" key="1">
    <citation type="journal article" date="2020" name="mSystems">
        <title>Genome- and Community-Level Interaction Insights into Carbon Utilization and Element Cycling Functions of Hydrothermarchaeota in Hydrothermal Sediment.</title>
        <authorList>
            <person name="Zhou Z."/>
            <person name="Liu Y."/>
            <person name="Xu W."/>
            <person name="Pan J."/>
            <person name="Luo Z.H."/>
            <person name="Li M."/>
        </authorList>
    </citation>
    <scope>NUCLEOTIDE SEQUENCE [LARGE SCALE GENOMIC DNA]</scope>
    <source>
        <strain evidence="2">SpSt-732</strain>
    </source>
</reference>
<sequence>MDLVKLGLSGSSVFVCGSVGNDMFSRLIIDALKGYNIQFCAKVVDYVHTSATLILVERGKDRRFINYVGANTYLGFEHVTECYSEVKPKYFFLAMGALGVR</sequence>
<dbReference type="SUPFAM" id="SSF53613">
    <property type="entry name" value="Ribokinase-like"/>
    <property type="match status" value="1"/>
</dbReference>
<dbReference type="InterPro" id="IPR029056">
    <property type="entry name" value="Ribokinase-like"/>
</dbReference>
<name>A0A7C4FGM0_9CREN</name>
<feature type="domain" description="Carbohydrate kinase PfkB" evidence="1">
    <location>
        <begin position="7"/>
        <end position="80"/>
    </location>
</feature>
<gene>
    <name evidence="2" type="ORF">ENV14_01430</name>
</gene>
<evidence type="ECO:0000259" key="1">
    <source>
        <dbReference type="Pfam" id="PF00294"/>
    </source>
</evidence>
<dbReference type="EMBL" id="DTFF01000013">
    <property type="protein sequence ID" value="HGI87050.1"/>
    <property type="molecule type" value="Genomic_DNA"/>
</dbReference>
<dbReference type="AlphaFoldDB" id="A0A7C4FGM0"/>
<protein>
    <recommendedName>
        <fullName evidence="1">Carbohydrate kinase PfkB domain-containing protein</fullName>
    </recommendedName>
</protein>
<dbReference type="Pfam" id="PF00294">
    <property type="entry name" value="PfkB"/>
    <property type="match status" value="1"/>
</dbReference>